<dbReference type="Proteomes" id="UP000320813">
    <property type="component" value="Unassembled WGS sequence"/>
</dbReference>
<accession>A0A519BAV4</accession>
<dbReference type="InterPro" id="IPR011659">
    <property type="entry name" value="WD40"/>
</dbReference>
<dbReference type="InterPro" id="IPR007195">
    <property type="entry name" value="TolB_N"/>
</dbReference>
<dbReference type="GO" id="GO:0042597">
    <property type="term" value="C:periplasmic space"/>
    <property type="evidence" value="ECO:0007669"/>
    <property type="project" value="InterPro"/>
</dbReference>
<dbReference type="EMBL" id="SGBD01000003">
    <property type="protein sequence ID" value="RZD14346.1"/>
    <property type="molecule type" value="Genomic_DNA"/>
</dbReference>
<gene>
    <name evidence="3" type="ORF">EVJ47_06685</name>
</gene>
<dbReference type="InterPro" id="IPR011042">
    <property type="entry name" value="6-blade_b-propeller_TolB-like"/>
</dbReference>
<sequence length="456" mass="51671">MFKFKPNDFYRCKVFYTILTSFSILFTLFLFPVNSYAKVYINIYAARIKKIRVAVPNFKNISKYGQHQRIAKKIARIIRHDLSVIGYFHIVNPLSYLENSKYAPVSVKKIDFTNWSVLSAQYLINGEYKTENGIIKIKANLISIYSQKLLFTEKLEGHDKQYRYLANKFADGILKFLTGIKGPFTTKVFFVGEQDGAKNIFMMDFGGHRVKRITDNPSINIFPHPSPDGGKAAYISFKDGDPAIFIKNLNTGRTARFNLPGPADYVSWSPKGDNLAIALTPDHYNTEIYTININGGNLKQLTDIGGINTSPSFSPGGNRIAFVSNRGGSPQIYVMNSDGSNQHRITYNNSYYNTSPAWSPNGKKIAFASFVNGALQVCIMNADGTDERQITDTPYSAQHPAWTRDSRIITFDTEIAGRQELFMIDVNESGMIRLMPRLFPEMQNYYSPEWTLKSSY</sequence>
<evidence type="ECO:0000313" key="3">
    <source>
        <dbReference type="EMBL" id="RZD14346.1"/>
    </source>
</evidence>
<dbReference type="PANTHER" id="PTHR36842:SF1">
    <property type="entry name" value="PROTEIN TOLB"/>
    <property type="match status" value="1"/>
</dbReference>
<dbReference type="SUPFAM" id="SSF52964">
    <property type="entry name" value="TolB, N-terminal domain"/>
    <property type="match status" value="1"/>
</dbReference>
<feature type="domain" description="TolB N-terminal" evidence="2">
    <location>
        <begin position="40"/>
        <end position="149"/>
    </location>
</feature>
<protein>
    <recommendedName>
        <fullName evidence="2">TolB N-terminal domain-containing protein</fullName>
    </recommendedName>
</protein>
<name>A0A519BAV4_9DELT</name>
<dbReference type="SUPFAM" id="SSF69304">
    <property type="entry name" value="Tricorn protease N-terminal domain"/>
    <property type="match status" value="1"/>
</dbReference>
<dbReference type="GO" id="GO:0015031">
    <property type="term" value="P:protein transport"/>
    <property type="evidence" value="ECO:0007669"/>
    <property type="project" value="InterPro"/>
</dbReference>
<dbReference type="AlphaFoldDB" id="A0A519BAV4"/>
<reference evidence="3 4" key="1">
    <citation type="submission" date="2019-01" db="EMBL/GenBank/DDBJ databases">
        <title>Insights into ecological role of a new deltaproteobacterial order Candidatus Sinidesulfobacterales (Sva0485) by metagenomics and metatranscriptomics.</title>
        <authorList>
            <person name="Tan S."/>
            <person name="Liu J."/>
            <person name="Fang Y."/>
            <person name="Hedlund B.P."/>
            <person name="Lian Z.H."/>
            <person name="Huang L.Y."/>
            <person name="Li J.T."/>
            <person name="Huang L.N."/>
            <person name="Li W.J."/>
            <person name="Jiang H.C."/>
            <person name="Dong H.L."/>
            <person name="Shu W.S."/>
        </authorList>
    </citation>
    <scope>NUCLEOTIDE SEQUENCE [LARGE SCALE GENOMIC DNA]</scope>
    <source>
        <strain evidence="3">AP3</strain>
    </source>
</reference>
<organism evidence="3 4">
    <name type="scientific">Candidatus Acidulodesulfobacterium ferriphilum</name>
    <dbReference type="NCBI Taxonomy" id="2597223"/>
    <lineage>
        <taxon>Bacteria</taxon>
        <taxon>Deltaproteobacteria</taxon>
        <taxon>Candidatus Acidulodesulfobacterales</taxon>
        <taxon>Candidatus Acidulodesulfobacterium</taxon>
    </lineage>
</organism>
<proteinExistence type="inferred from homology"/>
<dbReference type="PANTHER" id="PTHR36842">
    <property type="entry name" value="PROTEIN TOLB HOMOLOG"/>
    <property type="match status" value="1"/>
</dbReference>
<dbReference type="Pfam" id="PF04052">
    <property type="entry name" value="TolB_N"/>
    <property type="match status" value="1"/>
</dbReference>
<evidence type="ECO:0000256" key="1">
    <source>
        <dbReference type="ARBA" id="ARBA00009820"/>
    </source>
</evidence>
<dbReference type="Gene3D" id="2.120.10.30">
    <property type="entry name" value="TolB, C-terminal domain"/>
    <property type="match status" value="2"/>
</dbReference>
<comment type="caution">
    <text evidence="3">The sequence shown here is derived from an EMBL/GenBank/DDBJ whole genome shotgun (WGS) entry which is preliminary data.</text>
</comment>
<evidence type="ECO:0000259" key="2">
    <source>
        <dbReference type="Pfam" id="PF04052"/>
    </source>
</evidence>
<dbReference type="Gene3D" id="3.40.50.10070">
    <property type="entry name" value="TolB, N-terminal domain"/>
    <property type="match status" value="1"/>
</dbReference>
<evidence type="ECO:0000313" key="4">
    <source>
        <dbReference type="Proteomes" id="UP000320813"/>
    </source>
</evidence>
<dbReference type="Pfam" id="PF07676">
    <property type="entry name" value="PD40"/>
    <property type="match status" value="3"/>
</dbReference>
<comment type="similarity">
    <text evidence="1">Belongs to the TolB family.</text>
</comment>